<dbReference type="InterPro" id="IPR029058">
    <property type="entry name" value="AB_hydrolase_fold"/>
</dbReference>
<name>A0A7S1Q7G6_NEODS</name>
<reference evidence="4" key="1">
    <citation type="submission" date="2021-01" db="EMBL/GenBank/DDBJ databases">
        <authorList>
            <person name="Corre E."/>
            <person name="Pelletier E."/>
            <person name="Niang G."/>
            <person name="Scheremetjew M."/>
            <person name="Finn R."/>
            <person name="Kale V."/>
            <person name="Holt S."/>
            <person name="Cochrane G."/>
            <person name="Meng A."/>
            <person name="Brown T."/>
            <person name="Cohen L."/>
        </authorList>
    </citation>
    <scope>NUCLEOTIDE SEQUENCE</scope>
    <source>
        <strain evidence="4">CCAP 1951/1</strain>
    </source>
</reference>
<feature type="domain" description="AB hydrolase-1" evidence="3">
    <location>
        <begin position="61"/>
        <end position="348"/>
    </location>
</feature>
<keyword evidence="2" id="KW-0378">Hydrolase</keyword>
<comment type="similarity">
    <text evidence="1">Belongs to the AB hydrolase superfamily.</text>
</comment>
<accession>A0A7S1Q7G6</accession>
<sequence>MPSVARKAIEAFAERHGPHKIFSAPTALHAKAWSKGKPDPQYAVPTTMTGPTEAPGYTKALVIAHGLMGTTNNFYTPGTQLSRDLDGTIDGVVAVDMRNHGRSPHKDVHSSVALATDLLLHIGRMADAAPVTEDPPRYVLMGHSMGGTAVCKAAMVASDPHAREKVLAECAPEDVKERKMLEHAAVNFDELIAGVIVVDVCPSQRMPGAFNRISNDLQALMDVELTVDSSPKSVGERLRSKITDDMMRNFLLTNLISGRPKDGEPASWRCNLPVLRHSLDHLAFPITEEVEAEHKVKAPTLFVFGDRSPYNHAEGRRAIDKFFANAEQVEIEKSGHYPHFEQKDAFCDVVAPFIRRCLDG</sequence>
<dbReference type="SUPFAM" id="SSF53474">
    <property type="entry name" value="alpha/beta-Hydrolases"/>
    <property type="match status" value="1"/>
</dbReference>
<dbReference type="InterPro" id="IPR000073">
    <property type="entry name" value="AB_hydrolase_1"/>
</dbReference>
<evidence type="ECO:0000259" key="3">
    <source>
        <dbReference type="Pfam" id="PF12697"/>
    </source>
</evidence>
<organism evidence="4">
    <name type="scientific">Neobodo designis</name>
    <name type="common">Flagellated protozoan</name>
    <name type="synonym">Bodo designis</name>
    <dbReference type="NCBI Taxonomy" id="312471"/>
    <lineage>
        <taxon>Eukaryota</taxon>
        <taxon>Discoba</taxon>
        <taxon>Euglenozoa</taxon>
        <taxon>Kinetoplastea</taxon>
        <taxon>Metakinetoplastina</taxon>
        <taxon>Neobodonida</taxon>
        <taxon>Neobodo</taxon>
    </lineage>
</organism>
<dbReference type="EMBL" id="HBGF01025820">
    <property type="protein sequence ID" value="CAD9120456.1"/>
    <property type="molecule type" value="Transcribed_RNA"/>
</dbReference>
<evidence type="ECO:0000313" key="4">
    <source>
        <dbReference type="EMBL" id="CAD9120456.1"/>
    </source>
</evidence>
<proteinExistence type="inferred from homology"/>
<gene>
    <name evidence="4" type="ORF">NDES1114_LOCUS17059</name>
</gene>
<evidence type="ECO:0000256" key="1">
    <source>
        <dbReference type="ARBA" id="ARBA00008645"/>
    </source>
</evidence>
<dbReference type="Pfam" id="PF12697">
    <property type="entry name" value="Abhydrolase_6"/>
    <property type="match status" value="1"/>
</dbReference>
<dbReference type="Gene3D" id="3.40.50.1820">
    <property type="entry name" value="alpha/beta hydrolase"/>
    <property type="match status" value="1"/>
</dbReference>
<dbReference type="PANTHER" id="PTHR46118:SF4">
    <property type="entry name" value="PROTEIN ABHD11"/>
    <property type="match status" value="1"/>
</dbReference>
<evidence type="ECO:0000256" key="2">
    <source>
        <dbReference type="ARBA" id="ARBA00022801"/>
    </source>
</evidence>
<dbReference type="GO" id="GO:0052689">
    <property type="term" value="F:carboxylic ester hydrolase activity"/>
    <property type="evidence" value="ECO:0007669"/>
    <property type="project" value="TreeGrafter"/>
</dbReference>
<protein>
    <recommendedName>
        <fullName evidence="3">AB hydrolase-1 domain-containing protein</fullName>
    </recommendedName>
</protein>
<dbReference type="GO" id="GO:0005739">
    <property type="term" value="C:mitochondrion"/>
    <property type="evidence" value="ECO:0007669"/>
    <property type="project" value="TreeGrafter"/>
</dbReference>
<dbReference type="AlphaFoldDB" id="A0A7S1Q7G6"/>
<dbReference type="PANTHER" id="PTHR46118">
    <property type="entry name" value="PROTEIN ABHD11"/>
    <property type="match status" value="1"/>
</dbReference>